<dbReference type="GeneID" id="9525014"/>
<gene>
    <name evidence="1" type="ORF">ARB_02795</name>
</gene>
<name>D4B2W2_ARTBC</name>
<accession>D4B2W2</accession>
<dbReference type="KEGG" id="abe:ARB_02795"/>
<sequence length="159" mass="17341">MFPVYAAVERLAFLATSSLSALSALLLLKTSPNDILISCPGTFRALGVMFKAILLRLVSCQSNAVEFFSHPISVHLAAIHLSSSSSSTKYSLLLSFAASCYLSPTPRIAYVVRALLDTQKRRTTDDDEDKQENILNPRLDGRIAQVTASNRLYLTVSSS</sequence>
<dbReference type="RefSeq" id="XP_003010898.1">
    <property type="nucleotide sequence ID" value="XM_003010852.1"/>
</dbReference>
<evidence type="ECO:0000313" key="1">
    <source>
        <dbReference type="EMBL" id="EFE30258.1"/>
    </source>
</evidence>
<dbReference type="AlphaFoldDB" id="D4B2W2"/>
<evidence type="ECO:0000313" key="2">
    <source>
        <dbReference type="Proteomes" id="UP000008866"/>
    </source>
</evidence>
<dbReference type="HOGENOM" id="CLU_1660281_0_0_1"/>
<dbReference type="EMBL" id="ABSU01000031">
    <property type="protein sequence ID" value="EFE30258.1"/>
    <property type="molecule type" value="Genomic_DNA"/>
</dbReference>
<comment type="caution">
    <text evidence="1">The sequence shown here is derived from an EMBL/GenBank/DDBJ whole genome shotgun (WGS) entry which is preliminary data.</text>
</comment>
<dbReference type="Proteomes" id="UP000008866">
    <property type="component" value="Unassembled WGS sequence"/>
</dbReference>
<protein>
    <submittedName>
        <fullName evidence="1">Uncharacterized protein</fullName>
    </submittedName>
</protein>
<proteinExistence type="predicted"/>
<reference evidence="2" key="1">
    <citation type="journal article" date="2011" name="Genome Biol.">
        <title>Comparative and functional genomics provide insights into the pathogenicity of dermatophytic fungi.</title>
        <authorList>
            <person name="Burmester A."/>
            <person name="Shelest E."/>
            <person name="Gloeckner G."/>
            <person name="Heddergott C."/>
            <person name="Schindler S."/>
            <person name="Staib P."/>
            <person name="Heidel A."/>
            <person name="Felder M."/>
            <person name="Petzold A."/>
            <person name="Szafranski K."/>
            <person name="Feuermann M."/>
            <person name="Pedruzzi I."/>
            <person name="Priebe S."/>
            <person name="Groth M."/>
            <person name="Winkler R."/>
            <person name="Li W."/>
            <person name="Kniemeyer O."/>
            <person name="Schroeckh V."/>
            <person name="Hertweck C."/>
            <person name="Hube B."/>
            <person name="White T.C."/>
            <person name="Platzer M."/>
            <person name="Guthke R."/>
            <person name="Heitman J."/>
            <person name="Woestemeyer J."/>
            <person name="Zipfel P.F."/>
            <person name="Monod M."/>
            <person name="Brakhage A.A."/>
        </authorList>
    </citation>
    <scope>NUCLEOTIDE SEQUENCE [LARGE SCALE GENOMIC DNA]</scope>
    <source>
        <strain evidence="2">ATCC MYA-4681 / CBS 112371</strain>
    </source>
</reference>
<organism evidence="1 2">
    <name type="scientific">Arthroderma benhamiae (strain ATCC MYA-4681 / CBS 112371)</name>
    <name type="common">Trichophyton mentagrophytes</name>
    <dbReference type="NCBI Taxonomy" id="663331"/>
    <lineage>
        <taxon>Eukaryota</taxon>
        <taxon>Fungi</taxon>
        <taxon>Dikarya</taxon>
        <taxon>Ascomycota</taxon>
        <taxon>Pezizomycotina</taxon>
        <taxon>Eurotiomycetes</taxon>
        <taxon>Eurotiomycetidae</taxon>
        <taxon>Onygenales</taxon>
        <taxon>Arthrodermataceae</taxon>
        <taxon>Trichophyton</taxon>
    </lineage>
</organism>
<keyword evidence="2" id="KW-1185">Reference proteome</keyword>